<dbReference type="PANTHER" id="PTHR12001:SF85">
    <property type="entry name" value="SHORT CHAIN ISOPRENYL DIPHOSPHATE SYNTHASE"/>
    <property type="match status" value="1"/>
</dbReference>
<dbReference type="RefSeq" id="WP_095579240.1">
    <property type="nucleotide sequence ID" value="NZ_JAJQQS010000019.1"/>
</dbReference>
<comment type="similarity">
    <text evidence="2 6">Belongs to the FPP/GGPP synthase family.</text>
</comment>
<keyword evidence="5" id="KW-0460">Magnesium</keyword>
<evidence type="ECO:0000256" key="2">
    <source>
        <dbReference type="ARBA" id="ARBA00006706"/>
    </source>
</evidence>
<dbReference type="PROSITE" id="PS00444">
    <property type="entry name" value="POLYPRENYL_SYNTHASE_2"/>
    <property type="match status" value="1"/>
</dbReference>
<evidence type="ECO:0000256" key="1">
    <source>
        <dbReference type="ARBA" id="ARBA00001946"/>
    </source>
</evidence>
<evidence type="ECO:0000256" key="3">
    <source>
        <dbReference type="ARBA" id="ARBA00022679"/>
    </source>
</evidence>
<reference evidence="7 8" key="1">
    <citation type="submission" date="2017-08" db="EMBL/GenBank/DDBJ databases">
        <title>Genome sequence of Streptomyces albireticuli NRRL B-1670.</title>
        <authorList>
            <person name="Graham D.E."/>
            <person name="Mahan K.M."/>
            <person name="Klingeman D.M."/>
            <person name="Hettich R.L."/>
            <person name="Parry R.J."/>
            <person name="Spain J.C."/>
        </authorList>
    </citation>
    <scope>NUCLEOTIDE SEQUENCE [LARGE SCALE GENOMIC DNA]</scope>
    <source>
        <strain evidence="7 8">NRRL B-1670</strain>
    </source>
</reference>
<dbReference type="Pfam" id="PF00348">
    <property type="entry name" value="polyprenyl_synt"/>
    <property type="match status" value="1"/>
</dbReference>
<dbReference type="PROSITE" id="PS00723">
    <property type="entry name" value="POLYPRENYL_SYNTHASE_1"/>
    <property type="match status" value="1"/>
</dbReference>
<dbReference type="GO" id="GO:0046872">
    <property type="term" value="F:metal ion binding"/>
    <property type="evidence" value="ECO:0007669"/>
    <property type="project" value="UniProtKB-KW"/>
</dbReference>
<dbReference type="SFLD" id="SFLDG01017">
    <property type="entry name" value="Polyprenyl_Transferase_Like"/>
    <property type="match status" value="1"/>
</dbReference>
<dbReference type="Gene3D" id="1.10.600.10">
    <property type="entry name" value="Farnesyl Diphosphate Synthase"/>
    <property type="match status" value="1"/>
</dbReference>
<comment type="cofactor">
    <cofactor evidence="1">
        <name>Mg(2+)</name>
        <dbReference type="ChEBI" id="CHEBI:18420"/>
    </cofactor>
</comment>
<dbReference type="SFLD" id="SFLDS00005">
    <property type="entry name" value="Isoprenoid_Synthase_Type_I"/>
    <property type="match status" value="1"/>
</dbReference>
<dbReference type="PANTHER" id="PTHR12001">
    <property type="entry name" value="GERANYLGERANYL PYROPHOSPHATE SYNTHASE"/>
    <property type="match status" value="1"/>
</dbReference>
<dbReference type="GO" id="GO:0004659">
    <property type="term" value="F:prenyltransferase activity"/>
    <property type="evidence" value="ECO:0007669"/>
    <property type="project" value="InterPro"/>
</dbReference>
<keyword evidence="3 6" id="KW-0808">Transferase</keyword>
<evidence type="ECO:0000313" key="8">
    <source>
        <dbReference type="Proteomes" id="UP000218944"/>
    </source>
</evidence>
<dbReference type="CDD" id="cd00685">
    <property type="entry name" value="Trans_IPPS_HT"/>
    <property type="match status" value="1"/>
</dbReference>
<sequence>MTACATAVTEPIDLAGLRLRIDAELAGFLDGRARAAAAQDLPGEVTSLIRDFVLDGGKRLRPLLCALGWYAAGEAAAPPPPRPPLPVVRAAASLEMFHAFAMIHDDIMDGSDTRRGAPSVHRALAARHVGRGDADRFGTHAAILLGDLAHAWSDELLHTAGLPPGRLAAARGVVDTMRWEVMYGQYLDLTATGRPTADLGRALRIVRYKTAKYTVERPLHLGAALAGTAPARTAALSAYALPLGEAFQLRDDILGVYGDPAVTGKSVLDDLRTGKQTVLLAVALARADPCRRDRLRSLVGRPDLDEDGARRVRAVMRESGALREVERLIGERRRQALRALDRVPLPPAVADALRRTAHALTGRRA</sequence>
<accession>A0A2A2DET4</accession>
<gene>
    <name evidence="7" type="ORF">CK936_05035</name>
</gene>
<name>A0A2A2DET4_9ACTN</name>
<protein>
    <submittedName>
        <fullName evidence="7">Geranylgeranyl diphosphate synthase</fullName>
    </submittedName>
</protein>
<dbReference type="InterPro" id="IPR008949">
    <property type="entry name" value="Isoprenoid_synthase_dom_sf"/>
</dbReference>
<dbReference type="InterPro" id="IPR033749">
    <property type="entry name" value="Polyprenyl_synt_CS"/>
</dbReference>
<keyword evidence="8" id="KW-1185">Reference proteome</keyword>
<evidence type="ECO:0000256" key="6">
    <source>
        <dbReference type="RuleBase" id="RU004466"/>
    </source>
</evidence>
<proteinExistence type="inferred from homology"/>
<comment type="caution">
    <text evidence="7">The sequence shown here is derived from an EMBL/GenBank/DDBJ whole genome shotgun (WGS) entry which is preliminary data.</text>
</comment>
<organism evidence="7 8">
    <name type="scientific">Streptomyces albireticuli</name>
    <dbReference type="NCBI Taxonomy" id="1940"/>
    <lineage>
        <taxon>Bacteria</taxon>
        <taxon>Bacillati</taxon>
        <taxon>Actinomycetota</taxon>
        <taxon>Actinomycetes</taxon>
        <taxon>Kitasatosporales</taxon>
        <taxon>Streptomycetaceae</taxon>
        <taxon>Streptomyces</taxon>
    </lineage>
</organism>
<evidence type="ECO:0000313" key="7">
    <source>
        <dbReference type="EMBL" id="PAU49966.1"/>
    </source>
</evidence>
<dbReference type="AlphaFoldDB" id="A0A2A2DET4"/>
<dbReference type="SUPFAM" id="SSF48576">
    <property type="entry name" value="Terpenoid synthases"/>
    <property type="match status" value="1"/>
</dbReference>
<keyword evidence="4" id="KW-0479">Metal-binding</keyword>
<dbReference type="GO" id="GO:0008299">
    <property type="term" value="P:isoprenoid biosynthetic process"/>
    <property type="evidence" value="ECO:0007669"/>
    <property type="project" value="InterPro"/>
</dbReference>
<dbReference type="EMBL" id="NSJV01000095">
    <property type="protein sequence ID" value="PAU49966.1"/>
    <property type="molecule type" value="Genomic_DNA"/>
</dbReference>
<dbReference type="Proteomes" id="UP000218944">
    <property type="component" value="Unassembled WGS sequence"/>
</dbReference>
<evidence type="ECO:0000256" key="5">
    <source>
        <dbReference type="ARBA" id="ARBA00022842"/>
    </source>
</evidence>
<evidence type="ECO:0000256" key="4">
    <source>
        <dbReference type="ARBA" id="ARBA00022723"/>
    </source>
</evidence>
<dbReference type="InterPro" id="IPR000092">
    <property type="entry name" value="Polyprenyl_synt"/>
</dbReference>